<sequence>MASDIIDFQSERGRHEELLGREDVMAELDALVLGGPSRGWVLVKGGPGMGKSALLAEWLKRREDAGLPVPPHHFLRRGVEDWDRPEVIKRNLAAQVERLYPALAEPDARPESRLRELLQRVSDKELKPRNDRLVLVVDGLDEVEGDSDGSNPLKRFLPHVLPPGVKVLCASRPTYPYLSWLEGLEAVRTLDLDGERWAGSNKNVVHQYWEHVAPWFVPPLTPAFVREVVQRAEGNVLYTVKLAEWLHEQPVEKRRAELLPRGLEALLDESWGRIQQLPEQLREVAREGLWVVAVAREALPLSVLAAVAHWKDSDGERFLRVARSFLLEETAYEGREKAWRPFHESFRSFILSKLGHERERGEHRRLAEQLCRWPVETSERGFRWSYALRHGVTHWLKAGKWEQARGLYMNLGYLEEKCRVAGVLSLEDALMNAAVEGPENLRELPRALHRAVQAESHRLRTEPESLSLLVYNQLRSSGWTETRIEKTLCFPDGLLPALRLRHPVKAEGNERTLEGHGAPVNSCAVTPDGRCVVSASADKTLKVWELETGRELVTLEGHDGVVTGCAVMPDGRRVVSASEDGTLKVWELETGRELATLVGHGASVTACAVTPDGRRLVSASVDSMLKMWDVATGTELFTLEGHRRAVRCCTVTPDGQCVISASDDRTLKVWEVETGRALATFQGHGRAVKGCSVTPDGRCVVSASADKTLKVWELRTGRELVSLKGHEEGVWGCVVMPDGRRVVSVSFDRSLKVWELETGRELAVLRGHGGLVSGCAMTPDGLRVVSASWDRTLRVWGVDTGMDLGSLLGHGDRVRSCAMMPDGRRVVSASDDGTLKVWDAATGRELSTLKGHKDKVWGCAVTPDGRRVVSASDDGTLKVWDAATGRELFSRVGHRARVRSCAVTPDGRRMVSASDDKTLKVWDVGIGRNLVILKGHQSWVSGCVVTPDGRHVVSASDDETLKVWEVETGRELVTLKGHEALVRSCAVTPDGSRVVSASDDWTLKVWELGTGRELATLKGHGGGVRGCAVTLDGMRVVSASADKTVKVWDIESGRCLHTLYGAGAFLCVASTDAVICAGDVLGNVWILEMEPSVHSTSPSHTNTPAPGPTMSVPFPKPVLDAYRAHSLALFIGSGLSLGRDVKGNFPTWLQLPHRLLDACERLGSLDEPVIQARRGLFTGRMRLEVMLADLGSLRAALDRDYQKALNDIFRPSDAAPGSAHQAVARLGVRAILTTNYDGLLERLQETQHRQPYTWKESDLALNDLESGRQVLLKVHGTAERHDTVVMTEREYHEVRSNPSYRAVLGHLLQGYTFLFIGYGMNDPLDLDLVLKWNADAFKSAARRHYALLKDPSDNDRDRYEREYNVRVIPYSDHAQLPAILEELQRAAS</sequence>
<dbReference type="SUPFAM" id="SSF52540">
    <property type="entry name" value="P-loop containing nucleoside triphosphate hydrolases"/>
    <property type="match status" value="1"/>
</dbReference>
<reference evidence="5 6" key="1">
    <citation type="submission" date="2022-11" db="EMBL/GenBank/DDBJ databases">
        <title>Minimal conservation of predation-associated metabolite biosynthetic gene clusters underscores biosynthetic potential of Myxococcota including descriptions for ten novel species: Archangium lansinium sp. nov., Myxococcus landrumus sp. nov., Nannocystis bai.</title>
        <authorList>
            <person name="Ahearne A."/>
            <person name="Stevens C."/>
            <person name="Phillips K."/>
        </authorList>
    </citation>
    <scope>NUCLEOTIDE SEQUENCE [LARGE SCALE GENOMIC DNA]</scope>
    <source>
        <strain evidence="5 6">MIWBW</strain>
    </source>
</reference>
<dbReference type="RefSeq" id="WP_267541720.1">
    <property type="nucleotide sequence ID" value="NZ_JAPNKA010000001.1"/>
</dbReference>
<feature type="repeat" description="WD" evidence="3">
    <location>
        <begin position="597"/>
        <end position="638"/>
    </location>
</feature>
<feature type="repeat" description="WD" evidence="3">
    <location>
        <begin position="1017"/>
        <end position="1058"/>
    </location>
</feature>
<evidence type="ECO:0000256" key="3">
    <source>
        <dbReference type="PROSITE-ProRule" id="PRU00221"/>
    </source>
</evidence>
<evidence type="ECO:0000256" key="1">
    <source>
        <dbReference type="ARBA" id="ARBA00022574"/>
    </source>
</evidence>
<dbReference type="InterPro" id="IPR050349">
    <property type="entry name" value="WD_LIS1/nudF_dynein_reg"/>
</dbReference>
<evidence type="ECO:0000259" key="4">
    <source>
        <dbReference type="PROSITE" id="PS50837"/>
    </source>
</evidence>
<dbReference type="PANTHER" id="PTHR44129">
    <property type="entry name" value="WD REPEAT-CONTAINING PROTEIN POP1"/>
    <property type="match status" value="1"/>
</dbReference>
<feature type="domain" description="NACHT" evidence="4">
    <location>
        <begin position="39"/>
        <end position="173"/>
    </location>
</feature>
<feature type="repeat" description="WD" evidence="3">
    <location>
        <begin position="765"/>
        <end position="806"/>
    </location>
</feature>
<keyword evidence="2" id="KW-0677">Repeat</keyword>
<dbReference type="PROSITE" id="PS50082">
    <property type="entry name" value="WD_REPEATS_2"/>
    <property type="match status" value="13"/>
</dbReference>
<keyword evidence="1 3" id="KW-0853">WD repeat</keyword>
<feature type="repeat" description="WD" evidence="3">
    <location>
        <begin position="933"/>
        <end position="974"/>
    </location>
</feature>
<keyword evidence="6" id="KW-1185">Reference proteome</keyword>
<evidence type="ECO:0000313" key="6">
    <source>
        <dbReference type="Proteomes" id="UP001207654"/>
    </source>
</evidence>
<dbReference type="InterPro" id="IPR015943">
    <property type="entry name" value="WD40/YVTN_repeat-like_dom_sf"/>
</dbReference>
<feature type="repeat" description="WD" evidence="3">
    <location>
        <begin position="849"/>
        <end position="890"/>
    </location>
</feature>
<dbReference type="InterPro" id="IPR020472">
    <property type="entry name" value="WD40_PAC1"/>
</dbReference>
<feature type="repeat" description="WD" evidence="3">
    <location>
        <begin position="555"/>
        <end position="596"/>
    </location>
</feature>
<dbReference type="InterPro" id="IPR007111">
    <property type="entry name" value="NACHT_NTPase"/>
</dbReference>
<dbReference type="EMBL" id="JAPNKA010000001">
    <property type="protein sequence ID" value="MCY1083181.1"/>
    <property type="molecule type" value="Genomic_DNA"/>
</dbReference>
<organism evidence="5 6">
    <name type="scientific">Archangium lansingense</name>
    <dbReference type="NCBI Taxonomy" id="2995310"/>
    <lineage>
        <taxon>Bacteria</taxon>
        <taxon>Pseudomonadati</taxon>
        <taxon>Myxococcota</taxon>
        <taxon>Myxococcia</taxon>
        <taxon>Myxococcales</taxon>
        <taxon>Cystobacterineae</taxon>
        <taxon>Archangiaceae</taxon>
        <taxon>Archangium</taxon>
    </lineage>
</organism>
<dbReference type="InterPro" id="IPR001680">
    <property type="entry name" value="WD40_rpt"/>
</dbReference>
<dbReference type="Gene3D" id="2.130.10.10">
    <property type="entry name" value="YVTN repeat-like/Quinoprotein amine dehydrogenase"/>
    <property type="match status" value="4"/>
</dbReference>
<comment type="caution">
    <text evidence="5">The sequence shown here is derived from an EMBL/GenBank/DDBJ whole genome shotgun (WGS) entry which is preliminary data.</text>
</comment>
<evidence type="ECO:0000256" key="2">
    <source>
        <dbReference type="ARBA" id="ARBA00022737"/>
    </source>
</evidence>
<dbReference type="Gene3D" id="3.40.50.300">
    <property type="entry name" value="P-loop containing nucleotide triphosphate hydrolases"/>
    <property type="match status" value="1"/>
</dbReference>
<feature type="repeat" description="WD" evidence="3">
    <location>
        <begin position="723"/>
        <end position="764"/>
    </location>
</feature>
<feature type="repeat" description="WD" evidence="3">
    <location>
        <begin position="513"/>
        <end position="554"/>
    </location>
</feature>
<proteinExistence type="predicted"/>
<dbReference type="PROSITE" id="PS50294">
    <property type="entry name" value="WD_REPEATS_REGION"/>
    <property type="match status" value="13"/>
</dbReference>
<dbReference type="Pfam" id="PF13191">
    <property type="entry name" value="AAA_16"/>
    <property type="match status" value="1"/>
</dbReference>
<feature type="repeat" description="WD" evidence="3">
    <location>
        <begin position="975"/>
        <end position="1016"/>
    </location>
</feature>
<dbReference type="PROSITE" id="PS50837">
    <property type="entry name" value="NACHT"/>
    <property type="match status" value="1"/>
</dbReference>
<dbReference type="PROSITE" id="PS00678">
    <property type="entry name" value="WD_REPEATS_1"/>
    <property type="match status" value="12"/>
</dbReference>
<dbReference type="PRINTS" id="PR00320">
    <property type="entry name" value="GPROTEINBRPT"/>
</dbReference>
<dbReference type="CDD" id="cd00200">
    <property type="entry name" value="WD40"/>
    <property type="match status" value="2"/>
</dbReference>
<dbReference type="Pfam" id="PF13289">
    <property type="entry name" value="SIR2_2"/>
    <property type="match status" value="1"/>
</dbReference>
<accession>A0ABT4API0</accession>
<dbReference type="SMART" id="SM00320">
    <property type="entry name" value="WD40"/>
    <property type="match status" value="13"/>
</dbReference>
<name>A0ABT4API0_9BACT</name>
<dbReference type="InterPro" id="IPR019775">
    <property type="entry name" value="WD40_repeat_CS"/>
</dbReference>
<feature type="repeat" description="WD" evidence="3">
    <location>
        <begin position="891"/>
        <end position="924"/>
    </location>
</feature>
<dbReference type="SUPFAM" id="SSF50978">
    <property type="entry name" value="WD40 repeat-like"/>
    <property type="match status" value="2"/>
</dbReference>
<evidence type="ECO:0000313" key="5">
    <source>
        <dbReference type="EMBL" id="MCY1083181.1"/>
    </source>
</evidence>
<feature type="repeat" description="WD" evidence="3">
    <location>
        <begin position="639"/>
        <end position="680"/>
    </location>
</feature>
<dbReference type="InterPro" id="IPR027417">
    <property type="entry name" value="P-loop_NTPase"/>
</dbReference>
<feature type="repeat" description="WD" evidence="3">
    <location>
        <begin position="807"/>
        <end position="848"/>
    </location>
</feature>
<dbReference type="InterPro" id="IPR036322">
    <property type="entry name" value="WD40_repeat_dom_sf"/>
</dbReference>
<dbReference type="Proteomes" id="UP001207654">
    <property type="component" value="Unassembled WGS sequence"/>
</dbReference>
<gene>
    <name evidence="5" type="ORF">OV287_52970</name>
</gene>
<protein>
    <submittedName>
        <fullName evidence="5">SIR2 family protein</fullName>
    </submittedName>
</protein>
<feature type="repeat" description="WD" evidence="3">
    <location>
        <begin position="681"/>
        <end position="722"/>
    </location>
</feature>
<dbReference type="Pfam" id="PF00400">
    <property type="entry name" value="WD40"/>
    <property type="match status" value="13"/>
</dbReference>
<dbReference type="InterPro" id="IPR041664">
    <property type="entry name" value="AAA_16"/>
</dbReference>